<feature type="signal peptide" evidence="4">
    <location>
        <begin position="1"/>
        <end position="22"/>
    </location>
</feature>
<dbReference type="PANTHER" id="PTHR23422">
    <property type="entry name" value="DIPEPTIDYL PEPTIDASE III-RELATED"/>
    <property type="match status" value="1"/>
</dbReference>
<keyword evidence="1" id="KW-0479">Metal-binding</keyword>
<feature type="region of interest" description="Disordered" evidence="3">
    <location>
        <begin position="21"/>
        <end position="43"/>
    </location>
</feature>
<accession>A0A2S2E0C7</accession>
<keyword evidence="6" id="KW-1185">Reference proteome</keyword>
<dbReference type="Proteomes" id="UP000245728">
    <property type="component" value="Chromosome"/>
</dbReference>
<dbReference type="Gene3D" id="3.30.540.30">
    <property type="match status" value="1"/>
</dbReference>
<reference evidence="5 6" key="1">
    <citation type="submission" date="2018-05" db="EMBL/GenBank/DDBJ databases">
        <title>Salinimonas sp. HMF8227 Genome sequencing and assembly.</title>
        <authorList>
            <person name="Kang H."/>
            <person name="Kang J."/>
            <person name="Cha I."/>
            <person name="Kim H."/>
            <person name="Joh K."/>
        </authorList>
    </citation>
    <scope>NUCLEOTIDE SEQUENCE [LARGE SCALE GENOMIC DNA]</scope>
    <source>
        <strain evidence="5 6">HMF8227</strain>
    </source>
</reference>
<dbReference type="InterPro" id="IPR039461">
    <property type="entry name" value="Peptidase_M49"/>
</dbReference>
<dbReference type="OrthoDB" id="9812747at2"/>
<dbReference type="GO" id="GO:0005737">
    <property type="term" value="C:cytoplasm"/>
    <property type="evidence" value="ECO:0007669"/>
    <property type="project" value="TreeGrafter"/>
</dbReference>
<gene>
    <name evidence="5" type="ORF">HMF8227_00605</name>
</gene>
<organism evidence="5 6">
    <name type="scientific">Saliniradius amylolyticus</name>
    <dbReference type="NCBI Taxonomy" id="2183582"/>
    <lineage>
        <taxon>Bacteria</taxon>
        <taxon>Pseudomonadati</taxon>
        <taxon>Pseudomonadota</taxon>
        <taxon>Gammaproteobacteria</taxon>
        <taxon>Alteromonadales</taxon>
        <taxon>Alteromonadaceae</taxon>
        <taxon>Saliniradius</taxon>
    </lineage>
</organism>
<keyword evidence="2 5" id="KW-0378">Hydrolase</keyword>
<dbReference type="KEGG" id="salh:HMF8227_00605"/>
<evidence type="ECO:0000256" key="1">
    <source>
        <dbReference type="ARBA" id="ARBA00022723"/>
    </source>
</evidence>
<protein>
    <submittedName>
        <fullName evidence="5">Nudix hydrolase</fullName>
    </submittedName>
</protein>
<keyword evidence="4" id="KW-0732">Signal</keyword>
<evidence type="ECO:0000313" key="6">
    <source>
        <dbReference type="Proteomes" id="UP000245728"/>
    </source>
</evidence>
<feature type="compositionally biased region" description="Polar residues" evidence="3">
    <location>
        <begin position="25"/>
        <end position="36"/>
    </location>
</feature>
<feature type="chain" id="PRO_5015733063" evidence="4">
    <location>
        <begin position="23"/>
        <end position="559"/>
    </location>
</feature>
<dbReference type="GO" id="GO:0046872">
    <property type="term" value="F:metal ion binding"/>
    <property type="evidence" value="ECO:0007669"/>
    <property type="project" value="UniProtKB-KW"/>
</dbReference>
<evidence type="ECO:0000313" key="5">
    <source>
        <dbReference type="EMBL" id="AWL11101.1"/>
    </source>
</evidence>
<dbReference type="AlphaFoldDB" id="A0A2S2E0C7"/>
<proteinExistence type="predicted"/>
<dbReference type="PROSITE" id="PS51257">
    <property type="entry name" value="PROKAR_LIPOPROTEIN"/>
    <property type="match status" value="1"/>
</dbReference>
<dbReference type="PANTHER" id="PTHR23422:SF9">
    <property type="entry name" value="ZN-DEPENDENT HYDROLASE"/>
    <property type="match status" value="1"/>
</dbReference>
<dbReference type="GO" id="GO:0008239">
    <property type="term" value="F:dipeptidyl-peptidase activity"/>
    <property type="evidence" value="ECO:0007669"/>
    <property type="project" value="TreeGrafter"/>
</dbReference>
<sequence>MKIAPLALSALVASLMMGCSPANDPASSSEQPQAHSETPELKPGFESRLDIYHPVELTADLSSLSDNQKQMLSVLIDASKLMDKLFWQQAFGGDKQAFLNQLKRDKVRQFADINYGPWDRLKGDEAFLTGYDEKSPGAEFYPKDMTKAEFESADFEGKTSLYSMVRRNDAGELTSISYSDYFNAELTQAAKLLQQAASLADNQAFANYLNLRADALLSDQYRASDMAWMDMKDNPIELVYGPIETYEDQLYGYRAAFESYVLLKDMAWSEKLAKFAQFLPELQQGLPVDEQFKQEMPGSDADLNAYDVIYYAGHSNAGSKTIAINLPNDEQVQLEKGTRRLQLKNAMRAKFDHILVPIADELIDPEQRQNITFNAFFANTMFHEVAHGLGIKNTINDKGTVREALKEHASALEEGKADILGLYMVRQLLEKGEITEGTLEDYYVTFMAGIFRSVRFGASSAHGKANMIRFNFFKDFGAFSRDEKGLYSVNMDKMHQAVDALSEKILTLQGNGDYEGVAKLVKELGVIKPGLQADLDRLSDAEIPVDITFKQGKQVLGLN</sequence>
<dbReference type="Pfam" id="PF03571">
    <property type="entry name" value="Peptidase_M49"/>
    <property type="match status" value="1"/>
</dbReference>
<dbReference type="RefSeq" id="WP_109338771.1">
    <property type="nucleotide sequence ID" value="NZ_CP029347.1"/>
</dbReference>
<name>A0A2S2E0C7_9ALTE</name>
<evidence type="ECO:0000256" key="4">
    <source>
        <dbReference type="SAM" id="SignalP"/>
    </source>
</evidence>
<evidence type="ECO:0000256" key="3">
    <source>
        <dbReference type="SAM" id="MobiDB-lite"/>
    </source>
</evidence>
<dbReference type="EMBL" id="CP029347">
    <property type="protein sequence ID" value="AWL11101.1"/>
    <property type="molecule type" value="Genomic_DNA"/>
</dbReference>
<evidence type="ECO:0000256" key="2">
    <source>
        <dbReference type="ARBA" id="ARBA00022801"/>
    </source>
</evidence>